<name>A0A0A9GIF7_ARUDO</name>
<dbReference type="AlphaFoldDB" id="A0A0A9GIF7"/>
<reference evidence="1" key="2">
    <citation type="journal article" date="2015" name="Data Brief">
        <title>Shoot transcriptome of the giant reed, Arundo donax.</title>
        <authorList>
            <person name="Barrero R.A."/>
            <person name="Guerrero F.D."/>
            <person name="Moolhuijzen P."/>
            <person name="Goolsby J.A."/>
            <person name="Tidwell J."/>
            <person name="Bellgard S.E."/>
            <person name="Bellgard M.I."/>
        </authorList>
    </citation>
    <scope>NUCLEOTIDE SEQUENCE</scope>
    <source>
        <tissue evidence="1">Shoot tissue taken approximately 20 cm above the soil surface</tissue>
    </source>
</reference>
<accession>A0A0A9GIF7</accession>
<evidence type="ECO:0000313" key="1">
    <source>
        <dbReference type="EMBL" id="JAE24905.1"/>
    </source>
</evidence>
<organism evidence="1">
    <name type="scientific">Arundo donax</name>
    <name type="common">Giant reed</name>
    <name type="synonym">Donax arundinaceus</name>
    <dbReference type="NCBI Taxonomy" id="35708"/>
    <lineage>
        <taxon>Eukaryota</taxon>
        <taxon>Viridiplantae</taxon>
        <taxon>Streptophyta</taxon>
        <taxon>Embryophyta</taxon>
        <taxon>Tracheophyta</taxon>
        <taxon>Spermatophyta</taxon>
        <taxon>Magnoliopsida</taxon>
        <taxon>Liliopsida</taxon>
        <taxon>Poales</taxon>
        <taxon>Poaceae</taxon>
        <taxon>PACMAD clade</taxon>
        <taxon>Arundinoideae</taxon>
        <taxon>Arundineae</taxon>
        <taxon>Arundo</taxon>
    </lineage>
</organism>
<sequence length="42" mass="4527">MRMLILSYTNRASMQLCLSGVVASRHQGNTGPDAHNPLSTTP</sequence>
<proteinExistence type="predicted"/>
<reference evidence="1" key="1">
    <citation type="submission" date="2014-09" db="EMBL/GenBank/DDBJ databases">
        <authorList>
            <person name="Magalhaes I.L.F."/>
            <person name="Oliveira U."/>
            <person name="Santos F.R."/>
            <person name="Vidigal T.H.D.A."/>
            <person name="Brescovit A.D."/>
            <person name="Santos A.J."/>
        </authorList>
    </citation>
    <scope>NUCLEOTIDE SEQUENCE</scope>
    <source>
        <tissue evidence="1">Shoot tissue taken approximately 20 cm above the soil surface</tissue>
    </source>
</reference>
<dbReference type="EMBL" id="GBRH01172991">
    <property type="protein sequence ID" value="JAE24905.1"/>
    <property type="molecule type" value="Transcribed_RNA"/>
</dbReference>
<protein>
    <submittedName>
        <fullName evidence="1">Uncharacterized protein</fullName>
    </submittedName>
</protein>